<dbReference type="Proteomes" id="UP000176846">
    <property type="component" value="Unassembled WGS sequence"/>
</dbReference>
<dbReference type="InterPro" id="IPR027417">
    <property type="entry name" value="P-loop_NTPase"/>
</dbReference>
<feature type="domain" description="Bacterial type II secretion system protein E" evidence="2">
    <location>
        <begin position="126"/>
        <end position="277"/>
    </location>
</feature>
<dbReference type="InterPro" id="IPR050921">
    <property type="entry name" value="T4SS_GSP_E_ATPase"/>
</dbReference>
<evidence type="ECO:0000259" key="2">
    <source>
        <dbReference type="Pfam" id="PF00437"/>
    </source>
</evidence>
<dbReference type="InterPro" id="IPR001482">
    <property type="entry name" value="T2SS/T4SS_dom"/>
</dbReference>
<evidence type="ECO:0000313" key="4">
    <source>
        <dbReference type="Proteomes" id="UP000176846"/>
    </source>
</evidence>
<comment type="caution">
    <text evidence="3">The sequence shown here is derived from an EMBL/GenBank/DDBJ whole genome shotgun (WGS) entry which is preliminary data.</text>
</comment>
<dbReference type="PANTHER" id="PTHR30486">
    <property type="entry name" value="TWITCHING MOTILITY PROTEIN PILT"/>
    <property type="match status" value="1"/>
</dbReference>
<accession>A0A1F7USY9</accession>
<comment type="similarity">
    <text evidence="1">Belongs to the GSP E family.</text>
</comment>
<dbReference type="SUPFAM" id="SSF52540">
    <property type="entry name" value="P-loop containing nucleoside triphosphate hydrolases"/>
    <property type="match status" value="1"/>
</dbReference>
<dbReference type="Gene3D" id="3.30.450.90">
    <property type="match status" value="1"/>
</dbReference>
<dbReference type="Pfam" id="PF00437">
    <property type="entry name" value="T2SSE"/>
    <property type="match status" value="1"/>
</dbReference>
<evidence type="ECO:0000256" key="1">
    <source>
        <dbReference type="ARBA" id="ARBA00006611"/>
    </source>
</evidence>
<dbReference type="PANTHER" id="PTHR30486:SF16">
    <property type="entry name" value="TWITCHING MOTILITY PROTEIN PILT"/>
    <property type="match status" value="1"/>
</dbReference>
<evidence type="ECO:0000313" key="3">
    <source>
        <dbReference type="EMBL" id="OGL81401.1"/>
    </source>
</evidence>
<dbReference type="EMBL" id="MGEK01000030">
    <property type="protein sequence ID" value="OGL81401.1"/>
    <property type="molecule type" value="Genomic_DNA"/>
</dbReference>
<dbReference type="GO" id="GO:0016887">
    <property type="term" value="F:ATP hydrolysis activity"/>
    <property type="evidence" value="ECO:0007669"/>
    <property type="project" value="InterPro"/>
</dbReference>
<dbReference type="Gene3D" id="3.40.50.300">
    <property type="entry name" value="P-loop containing nucleotide triphosphate hydrolases"/>
    <property type="match status" value="1"/>
</dbReference>
<reference evidence="3 4" key="1">
    <citation type="journal article" date="2016" name="Nat. Commun.">
        <title>Thousands of microbial genomes shed light on interconnected biogeochemical processes in an aquifer system.</title>
        <authorList>
            <person name="Anantharaman K."/>
            <person name="Brown C.T."/>
            <person name="Hug L.A."/>
            <person name="Sharon I."/>
            <person name="Castelle C.J."/>
            <person name="Probst A.J."/>
            <person name="Thomas B.C."/>
            <person name="Singh A."/>
            <person name="Wilkins M.J."/>
            <person name="Karaoz U."/>
            <person name="Brodie E.L."/>
            <person name="Williams K.H."/>
            <person name="Hubbard S.S."/>
            <person name="Banfield J.F."/>
        </authorList>
    </citation>
    <scope>NUCLEOTIDE SEQUENCE [LARGE SCALE GENOMIC DNA]</scope>
</reference>
<proteinExistence type="inferred from homology"/>
<name>A0A1F7USY9_9BACT</name>
<gene>
    <name evidence="3" type="ORF">A2936_00200</name>
</gene>
<sequence>MTNTSNPQPQFHDALVVADKQGASEVHYAVGSSPIMRLADNFVPIDGFPALTPEQAEEITASFLSQSEQEYLRARREITGAYTFPNGLRCRYHVFFQKGYPSFSIHLLPQNLPTIESLRLPKIVETLSKLPHGLVAVTGPYGSGRSSTIAALLNSINQTRAARILTLESPIEFIFDSAKSLVEQREVGRDAESYEAALRQILGEDVDVVMVAEVTSANVASLLMELASSRLVLAMFDDPTSVKVIEHILSLFPAAEEAIIRSTLADVLGGVVVQRILSRAQGGRTMICEILLGTPSIKTIIRDGKLIQLVNIIQTSRAEGLISLDQALAEAVRANEISADDAQREAVDPHYLQSLFKRGA</sequence>
<protein>
    <recommendedName>
        <fullName evidence="2">Bacterial type II secretion system protein E domain-containing protein</fullName>
    </recommendedName>
</protein>
<organism evidence="3 4">
    <name type="scientific">Candidatus Uhrbacteria bacterium RIFCSPLOWO2_01_FULL_47_25</name>
    <dbReference type="NCBI Taxonomy" id="1802402"/>
    <lineage>
        <taxon>Bacteria</taxon>
        <taxon>Candidatus Uhriibacteriota</taxon>
    </lineage>
</organism>
<dbReference type="AlphaFoldDB" id="A0A1F7USY9"/>